<sequence>MQLDDIVDWIDGTFGDSTPRVSASEMDSLQKILGGNGYQSYLQDQVNRQIIRDYLLNAVVLGVISDEDLQVMAPPLESEEGRATMALYMLMSSVEDARELPAITGDMAQLKPLNLESESPPYIKLVTN</sequence>
<reference evidence="1" key="1">
    <citation type="submission" date="2019-02" db="EMBL/GenBank/DDBJ databases">
        <authorList>
            <person name="Li S.-H."/>
        </authorList>
    </citation>
    <scope>NUCLEOTIDE SEQUENCE</scope>
    <source>
        <strain evidence="1">IMCC11814</strain>
    </source>
</reference>
<accession>A0ABT3T8F1</accession>
<name>A0ABT3T8F1_9GAMM</name>
<dbReference type="Proteomes" id="UP001143304">
    <property type="component" value="Unassembled WGS sequence"/>
</dbReference>
<dbReference type="RefSeq" id="WP_279249469.1">
    <property type="nucleotide sequence ID" value="NZ_SHNO01000001.1"/>
</dbReference>
<evidence type="ECO:0000313" key="1">
    <source>
        <dbReference type="EMBL" id="MCX2977762.1"/>
    </source>
</evidence>
<dbReference type="EMBL" id="SHNO01000001">
    <property type="protein sequence ID" value="MCX2977762.1"/>
    <property type="molecule type" value="Genomic_DNA"/>
</dbReference>
<proteinExistence type="predicted"/>
<protein>
    <submittedName>
        <fullName evidence="1">Uncharacterized protein</fullName>
    </submittedName>
</protein>
<evidence type="ECO:0000313" key="2">
    <source>
        <dbReference type="Proteomes" id="UP001143304"/>
    </source>
</evidence>
<keyword evidence="2" id="KW-1185">Reference proteome</keyword>
<comment type="caution">
    <text evidence="1">The sequence shown here is derived from an EMBL/GenBank/DDBJ whole genome shotgun (WGS) entry which is preliminary data.</text>
</comment>
<gene>
    <name evidence="1" type="ORF">EYC82_10400</name>
</gene>
<organism evidence="1 2">
    <name type="scientific">Candidatus Marimicrobium litorale</name>
    <dbReference type="NCBI Taxonomy" id="2518991"/>
    <lineage>
        <taxon>Bacteria</taxon>
        <taxon>Pseudomonadati</taxon>
        <taxon>Pseudomonadota</taxon>
        <taxon>Gammaproteobacteria</taxon>
        <taxon>Cellvibrionales</taxon>
        <taxon>Halieaceae</taxon>
        <taxon>Marimicrobium</taxon>
    </lineage>
</organism>